<protein>
    <submittedName>
        <fullName evidence="1">Uncharacterized protein</fullName>
    </submittedName>
</protein>
<reference evidence="1" key="1">
    <citation type="submission" date="2021-01" db="EMBL/GenBank/DDBJ databases">
        <authorList>
            <person name="Corre E."/>
            <person name="Pelletier E."/>
            <person name="Niang G."/>
            <person name="Scheremetjew M."/>
            <person name="Finn R."/>
            <person name="Kale V."/>
            <person name="Holt S."/>
            <person name="Cochrane G."/>
            <person name="Meng A."/>
            <person name="Brown T."/>
            <person name="Cohen L."/>
        </authorList>
    </citation>
    <scope>NUCLEOTIDE SEQUENCE</scope>
    <source>
        <strain evidence="1">WS</strain>
    </source>
</reference>
<name>A0A7S1PHW8_9EUKA</name>
<dbReference type="AlphaFoldDB" id="A0A7S1PHW8"/>
<evidence type="ECO:0000313" key="1">
    <source>
        <dbReference type="EMBL" id="CAD9083279.1"/>
    </source>
</evidence>
<accession>A0A7S1PHW8</accession>
<gene>
    <name evidence="1" type="ORF">PCOS0759_LOCUS6521</name>
</gene>
<proteinExistence type="predicted"/>
<organism evidence="1">
    <name type="scientific">Percolomonas cosmopolitus</name>
    <dbReference type="NCBI Taxonomy" id="63605"/>
    <lineage>
        <taxon>Eukaryota</taxon>
        <taxon>Discoba</taxon>
        <taxon>Heterolobosea</taxon>
        <taxon>Tetramitia</taxon>
        <taxon>Eutetramitia</taxon>
        <taxon>Percolomonadidae</taxon>
        <taxon>Percolomonas</taxon>
    </lineage>
</organism>
<sequence>MTHQQSTDDINRLSEVLQRSTSVQKYLNVQFRREVHEKLKLLKTFLVKEKKHEERLNDEAKESALCQMGFYGVDEMLSVCENVEHDFVDQDVQSDQEEDASVMEVPVPKGIKRIILNIQDNEESD</sequence>
<dbReference type="EMBL" id="HBGD01007877">
    <property type="protein sequence ID" value="CAD9083279.1"/>
    <property type="molecule type" value="Transcribed_RNA"/>
</dbReference>